<gene>
    <name evidence="2" type="ORF">ARTHRO_10100</name>
</gene>
<accession>A0A9P1KB75</accession>
<feature type="region of interest" description="Disordered" evidence="1">
    <location>
        <begin position="77"/>
        <end position="98"/>
    </location>
</feature>
<keyword evidence="3" id="KW-1185">Reference proteome</keyword>
<dbReference type="AlphaFoldDB" id="A0A9P1KB75"/>
<sequence>MIMTDKHQRDMRRHAAEEFVKSFQQELLEAFQQENESSEEALSLDHSPVERRRDHYPSSPISLSELEEAISDIEQFLESRQEHPSSSETLRETKSEED</sequence>
<proteinExistence type="predicted"/>
<protein>
    <submittedName>
        <fullName evidence="2">Uncharacterized protein</fullName>
    </submittedName>
</protein>
<feature type="compositionally biased region" description="Basic and acidic residues" evidence="1">
    <location>
        <begin position="47"/>
        <end position="56"/>
    </location>
</feature>
<feature type="region of interest" description="Disordered" evidence="1">
    <location>
        <begin position="32"/>
        <end position="64"/>
    </location>
</feature>
<evidence type="ECO:0000313" key="3">
    <source>
        <dbReference type="Proteomes" id="UP000032946"/>
    </source>
</evidence>
<reference evidence="2 3" key="1">
    <citation type="submission" date="2014-02" db="EMBL/GenBank/DDBJ databases">
        <authorList>
            <person name="Genoscope - CEA"/>
        </authorList>
    </citation>
    <scope>NUCLEOTIDE SEQUENCE [LARGE SCALE GENOMIC DNA]</scope>
    <source>
        <strain evidence="2 3">PCC 8005</strain>
    </source>
</reference>
<dbReference type="Proteomes" id="UP000032946">
    <property type="component" value="Chromosome"/>
</dbReference>
<evidence type="ECO:0000313" key="2">
    <source>
        <dbReference type="EMBL" id="CDM92427.1"/>
    </source>
</evidence>
<name>A0A9P1KB75_9CYAN</name>
<organism evidence="2 3">
    <name type="scientific">Limnospira indica PCC 8005</name>
    <dbReference type="NCBI Taxonomy" id="376219"/>
    <lineage>
        <taxon>Bacteria</taxon>
        <taxon>Bacillati</taxon>
        <taxon>Cyanobacteriota</taxon>
        <taxon>Cyanophyceae</taxon>
        <taxon>Oscillatoriophycideae</taxon>
        <taxon>Oscillatoriales</taxon>
        <taxon>Sirenicapillariaceae</taxon>
        <taxon>Limnospira</taxon>
    </lineage>
</organism>
<evidence type="ECO:0000256" key="1">
    <source>
        <dbReference type="SAM" id="MobiDB-lite"/>
    </source>
</evidence>
<dbReference type="EMBL" id="FO818640">
    <property type="protein sequence ID" value="CDM92427.1"/>
    <property type="molecule type" value="Genomic_DNA"/>
</dbReference>